<organism evidence="1 2">
    <name type="scientific">Devosia nitrariae</name>
    <dbReference type="NCBI Taxonomy" id="2071872"/>
    <lineage>
        <taxon>Bacteria</taxon>
        <taxon>Pseudomonadati</taxon>
        <taxon>Pseudomonadota</taxon>
        <taxon>Alphaproteobacteria</taxon>
        <taxon>Hyphomicrobiales</taxon>
        <taxon>Devosiaceae</taxon>
        <taxon>Devosia</taxon>
    </lineage>
</organism>
<proteinExistence type="predicted"/>
<reference evidence="2" key="1">
    <citation type="journal article" date="2019" name="Int. J. Syst. Evol. Microbiol.">
        <title>The Global Catalogue of Microorganisms (GCM) 10K type strain sequencing project: providing services to taxonomists for standard genome sequencing and annotation.</title>
        <authorList>
            <consortium name="The Broad Institute Genomics Platform"/>
            <consortium name="The Broad Institute Genome Sequencing Center for Infectious Disease"/>
            <person name="Wu L."/>
            <person name="Ma J."/>
        </authorList>
    </citation>
    <scope>NUCLEOTIDE SEQUENCE [LARGE SCALE GENOMIC DNA]</scope>
    <source>
        <strain evidence="2">NBRC 112416</strain>
    </source>
</reference>
<gene>
    <name evidence="1" type="ORF">GCM10010862_03880</name>
</gene>
<dbReference type="Proteomes" id="UP001156691">
    <property type="component" value="Unassembled WGS sequence"/>
</dbReference>
<evidence type="ECO:0000313" key="2">
    <source>
        <dbReference type="Proteomes" id="UP001156691"/>
    </source>
</evidence>
<dbReference type="EMBL" id="BSNS01000002">
    <property type="protein sequence ID" value="GLQ53130.1"/>
    <property type="molecule type" value="Genomic_DNA"/>
</dbReference>
<evidence type="ECO:0000313" key="1">
    <source>
        <dbReference type="EMBL" id="GLQ53130.1"/>
    </source>
</evidence>
<comment type="caution">
    <text evidence="1">The sequence shown here is derived from an EMBL/GenBank/DDBJ whole genome shotgun (WGS) entry which is preliminary data.</text>
</comment>
<dbReference type="Pfam" id="PF20554">
    <property type="entry name" value="DUF6766"/>
    <property type="match status" value="1"/>
</dbReference>
<accession>A0ABQ5VZQ6</accession>
<keyword evidence="2" id="KW-1185">Reference proteome</keyword>
<dbReference type="InterPro" id="IPR046657">
    <property type="entry name" value="DUF6766"/>
</dbReference>
<name>A0ABQ5VZQ6_9HYPH</name>
<protein>
    <submittedName>
        <fullName evidence="1">Uncharacterized protein</fullName>
    </submittedName>
</protein>
<sequence length="154" mass="17834">MLNGEFFRWSAVESEHARIVDMEEIQLRLGHPRLLVISIVGHWLFGWFAFVDEQASHGEVPQVGPYLIVMTRDTLENWQSEFLQLLWQIGGLAFLLFVGSPQSKEGDDRMEAKIDEILKRVDPCNGEAIINELDEAYAGRHTDPHYQQRAERRE</sequence>